<comment type="similarity">
    <text evidence="1">Belongs to the membrane fusion protein (MFP) (TC 8.A.1) family.</text>
</comment>
<dbReference type="InterPro" id="IPR006143">
    <property type="entry name" value="RND_pump_MFP"/>
</dbReference>
<dbReference type="Pfam" id="PF25954">
    <property type="entry name" value="Beta-barrel_RND_2"/>
    <property type="match status" value="1"/>
</dbReference>
<dbReference type="PANTHER" id="PTHR30469:SF13">
    <property type="entry name" value="HAE1 FAMILY EFFLUX PUMP MFP COMPONENT"/>
    <property type="match status" value="1"/>
</dbReference>
<evidence type="ECO:0000313" key="4">
    <source>
        <dbReference type="EMBL" id="KHQ50754.1"/>
    </source>
</evidence>
<dbReference type="Pfam" id="PF25967">
    <property type="entry name" value="RND-MFP_C"/>
    <property type="match status" value="1"/>
</dbReference>
<dbReference type="InterPro" id="IPR058792">
    <property type="entry name" value="Beta-barrel_RND_2"/>
</dbReference>
<evidence type="ECO:0000313" key="5">
    <source>
        <dbReference type="Proteomes" id="UP000030960"/>
    </source>
</evidence>
<dbReference type="SUPFAM" id="SSF111369">
    <property type="entry name" value="HlyD-like secretion proteins"/>
    <property type="match status" value="1"/>
</dbReference>
<dbReference type="GO" id="GO:1990281">
    <property type="term" value="C:efflux pump complex"/>
    <property type="evidence" value="ECO:0007669"/>
    <property type="project" value="TreeGrafter"/>
</dbReference>
<dbReference type="AlphaFoldDB" id="A0A0B3SJK2"/>
<feature type="domain" description="Multidrug resistance protein MdtA-like C-terminal permuted SH3" evidence="3">
    <location>
        <begin position="310"/>
        <end position="361"/>
    </location>
</feature>
<dbReference type="Gene3D" id="2.40.420.20">
    <property type="match status" value="1"/>
</dbReference>
<evidence type="ECO:0000259" key="3">
    <source>
        <dbReference type="Pfam" id="PF25967"/>
    </source>
</evidence>
<dbReference type="Gene3D" id="2.40.50.100">
    <property type="match status" value="1"/>
</dbReference>
<dbReference type="InterPro" id="IPR058627">
    <property type="entry name" value="MdtA-like_C"/>
</dbReference>
<dbReference type="Gene3D" id="2.40.30.170">
    <property type="match status" value="1"/>
</dbReference>
<sequence length="390" mass="41847">MRFLKQVILSAVILIATLFLWLNYVPGAASFLDRTGVTGLLGIEAAAADVSNTGGGFGPRGPAQVVVAVVTEATTNDRVDAIGDIRALRSATLRTEVSGEVVQVALETGGFVDKDAVILRLDDEAERIAVERARLLLEDARDAASRFSRLQDGGSVTEVRQREAQLRLRTAELELSEAEFALSLRTVRAPFSGWIGLVDVAIGERLSPTDVIATLTDRSEILVDFRVPERVVGQVEPGMPIEARLLGVDGADALTGEIHAVDNVVDRNSRTLRVQGRLANEDDRLRAGMAFTVTLRFPGETLAAVDPLSVQWSSEGSYVWAVRDDKVQRVGVTIRQRDADRVLVDGDLSPGDLVVTQGVQTLRPGAEVAIAGRTEARATLPGAAKPSVTR</sequence>
<gene>
    <name evidence="4" type="ORF">OA50_04678</name>
</gene>
<dbReference type="PANTHER" id="PTHR30469">
    <property type="entry name" value="MULTIDRUG RESISTANCE PROTEIN MDTA"/>
    <property type="match status" value="1"/>
</dbReference>
<evidence type="ECO:0000256" key="1">
    <source>
        <dbReference type="ARBA" id="ARBA00009477"/>
    </source>
</evidence>
<feature type="domain" description="CusB-like beta-barrel" evidence="2">
    <location>
        <begin position="223"/>
        <end position="296"/>
    </location>
</feature>
<organism evidence="4 5">
    <name type="scientific">Mameliella alba</name>
    <dbReference type="NCBI Taxonomy" id="561184"/>
    <lineage>
        <taxon>Bacteria</taxon>
        <taxon>Pseudomonadati</taxon>
        <taxon>Pseudomonadota</taxon>
        <taxon>Alphaproteobacteria</taxon>
        <taxon>Rhodobacterales</taxon>
        <taxon>Roseobacteraceae</taxon>
        <taxon>Mameliella</taxon>
    </lineage>
</organism>
<protein>
    <submittedName>
        <fullName evidence="4">Multidrug transporter</fullName>
    </submittedName>
</protein>
<comment type="caution">
    <text evidence="4">The sequence shown here is derived from an EMBL/GenBank/DDBJ whole genome shotgun (WGS) entry which is preliminary data.</text>
</comment>
<dbReference type="OrthoDB" id="9806939at2"/>
<evidence type="ECO:0000259" key="2">
    <source>
        <dbReference type="Pfam" id="PF25954"/>
    </source>
</evidence>
<reference evidence="4 5" key="1">
    <citation type="submission" date="2014-10" db="EMBL/GenBank/DDBJ databases">
        <title>Genome sequence of Ponticoccus sp. strain UMTAT08 isolated from clonal culture of toxic dinoflagellate Alexandrium tamiyavanichii.</title>
        <authorList>
            <person name="Gan H.Y."/>
            <person name="Muhd D.-D."/>
            <person name="Mohd Noor M.E."/>
            <person name="Yeong Y.S."/>
            <person name="Usup G."/>
        </authorList>
    </citation>
    <scope>NUCLEOTIDE SEQUENCE [LARGE SCALE GENOMIC DNA]</scope>
    <source>
        <strain evidence="4 5">UMTAT08</strain>
    </source>
</reference>
<dbReference type="Proteomes" id="UP000030960">
    <property type="component" value="Unassembled WGS sequence"/>
</dbReference>
<name>A0A0B3SJK2_9RHOB</name>
<proteinExistence type="inferred from homology"/>
<dbReference type="NCBIfam" id="TIGR01730">
    <property type="entry name" value="RND_mfp"/>
    <property type="match status" value="1"/>
</dbReference>
<dbReference type="STRING" id="561184.SAMN05216376_11178"/>
<dbReference type="Gene3D" id="1.10.287.470">
    <property type="entry name" value="Helix hairpin bin"/>
    <property type="match status" value="1"/>
</dbReference>
<dbReference type="GO" id="GO:0015562">
    <property type="term" value="F:efflux transmembrane transporter activity"/>
    <property type="evidence" value="ECO:0007669"/>
    <property type="project" value="TreeGrafter"/>
</dbReference>
<accession>A0A0B3SJK2</accession>
<keyword evidence="5" id="KW-1185">Reference proteome</keyword>
<dbReference type="PATRIC" id="fig|1515334.3.peg.4704"/>
<dbReference type="EMBL" id="JSUQ01000022">
    <property type="protein sequence ID" value="KHQ50754.1"/>
    <property type="molecule type" value="Genomic_DNA"/>
</dbReference>